<evidence type="ECO:0000313" key="2">
    <source>
        <dbReference type="EMBL" id="SHO44475.1"/>
    </source>
</evidence>
<gene>
    <name evidence="2" type="ORF">SAMN02745220_00759</name>
</gene>
<feature type="region of interest" description="Disordered" evidence="1">
    <location>
        <begin position="196"/>
        <end position="217"/>
    </location>
</feature>
<protein>
    <recommendedName>
        <fullName evidence="4">Zinc-or iron-chelating domain-containing protein</fullName>
    </recommendedName>
</protein>
<evidence type="ECO:0000313" key="3">
    <source>
        <dbReference type="Proteomes" id="UP000184603"/>
    </source>
</evidence>
<dbReference type="RefSeq" id="WP_073612122.1">
    <property type="nucleotide sequence ID" value="NZ_FRFE01000003.1"/>
</dbReference>
<keyword evidence="3" id="KW-1185">Reference proteome</keyword>
<evidence type="ECO:0000256" key="1">
    <source>
        <dbReference type="SAM" id="MobiDB-lite"/>
    </source>
</evidence>
<organism evidence="2 3">
    <name type="scientific">Desulfopila aestuarii DSM 18488</name>
    <dbReference type="NCBI Taxonomy" id="1121416"/>
    <lineage>
        <taxon>Bacteria</taxon>
        <taxon>Pseudomonadati</taxon>
        <taxon>Thermodesulfobacteriota</taxon>
        <taxon>Desulfobulbia</taxon>
        <taxon>Desulfobulbales</taxon>
        <taxon>Desulfocapsaceae</taxon>
        <taxon>Desulfopila</taxon>
    </lineage>
</organism>
<dbReference type="OrthoDB" id="9810361at2"/>
<dbReference type="AlphaFoldDB" id="A0A1M7XZ84"/>
<evidence type="ECO:0008006" key="4">
    <source>
        <dbReference type="Google" id="ProtNLM"/>
    </source>
</evidence>
<proteinExistence type="predicted"/>
<dbReference type="STRING" id="1121416.SAMN02745220_00759"/>
<dbReference type="EMBL" id="FRFE01000003">
    <property type="protein sequence ID" value="SHO44475.1"/>
    <property type="molecule type" value="Genomic_DNA"/>
</dbReference>
<reference evidence="2 3" key="1">
    <citation type="submission" date="2016-12" db="EMBL/GenBank/DDBJ databases">
        <authorList>
            <person name="Song W.-J."/>
            <person name="Kurnit D.M."/>
        </authorList>
    </citation>
    <scope>NUCLEOTIDE SEQUENCE [LARGE SCALE GENOMIC DNA]</scope>
    <source>
        <strain evidence="2 3">DSM 18488</strain>
    </source>
</reference>
<dbReference type="Proteomes" id="UP000184603">
    <property type="component" value="Unassembled WGS sequence"/>
</dbReference>
<accession>A0A1M7XZ84</accession>
<sequence>MLQELEFQVLELYHEVDRAVTAYQAATGLNCPGGCVECCFSEKVEATVLEMVPLAFHLFRTCQAELILKRIEKEHRSHQCILFRPDLSSPESGGCSQYPFRALICRMFGFAGNIDRNGRPQLARCRNMPLQDESGKTQEDIESEAMPLFHAYGIAITAIHPSLGTQRMPINEALHQALAKVGLILDLEIVPVATTEEIDLPPDSPATTPSQPKRKAA</sequence>
<name>A0A1M7XZ84_9BACT</name>